<evidence type="ECO:0000313" key="3">
    <source>
        <dbReference type="EnsemblPlants" id="Kaladp0040s0709.1.v1.1"/>
    </source>
</evidence>
<dbReference type="Proteomes" id="UP000594263">
    <property type="component" value="Unplaced"/>
</dbReference>
<keyword evidence="4" id="KW-1185">Reference proteome</keyword>
<evidence type="ECO:0000256" key="1">
    <source>
        <dbReference type="SAM" id="MobiDB-lite"/>
    </source>
</evidence>
<evidence type="ECO:0000259" key="2">
    <source>
        <dbReference type="Pfam" id="PF14309"/>
    </source>
</evidence>
<dbReference type="InterPro" id="IPR025486">
    <property type="entry name" value="DUF4378"/>
</dbReference>
<dbReference type="EnsemblPlants" id="Kaladp0040s0709.1.v1.1">
    <property type="protein sequence ID" value="Kaladp0040s0709.1.v1.1"/>
    <property type="gene ID" value="Kaladp0040s0709.v1.1"/>
</dbReference>
<dbReference type="PANTHER" id="PTHR46634">
    <property type="entry name" value="M REDUCTASE II SUBUNIT GAMMA, PUTATIVE (DUF3741)-RELATED"/>
    <property type="match status" value="1"/>
</dbReference>
<evidence type="ECO:0000313" key="4">
    <source>
        <dbReference type="Proteomes" id="UP000594263"/>
    </source>
</evidence>
<feature type="region of interest" description="Disordered" evidence="1">
    <location>
        <begin position="67"/>
        <end position="90"/>
    </location>
</feature>
<feature type="region of interest" description="Disordered" evidence="1">
    <location>
        <begin position="1"/>
        <end position="25"/>
    </location>
</feature>
<feature type="domain" description="DUF4378" evidence="2">
    <location>
        <begin position="477"/>
        <end position="625"/>
    </location>
</feature>
<dbReference type="AlphaFoldDB" id="A0A7N0TPK7"/>
<dbReference type="PANTHER" id="PTHR46634:SF3">
    <property type="entry name" value="M REDUCTASE II SUBUNIT GAMMA, PUTATIVE (DUF3741)-RELATED"/>
    <property type="match status" value="1"/>
</dbReference>
<dbReference type="Pfam" id="PF14309">
    <property type="entry name" value="DUF4378"/>
    <property type="match status" value="1"/>
</dbReference>
<accession>A0A7N0TPK7</accession>
<proteinExistence type="predicted"/>
<protein>
    <recommendedName>
        <fullName evidence="2">DUF4378 domain-containing protein</fullName>
    </recommendedName>
</protein>
<name>A0A7N0TPK7_KALFE</name>
<reference evidence="3" key="1">
    <citation type="submission" date="2021-01" db="UniProtKB">
        <authorList>
            <consortium name="EnsemblPlants"/>
        </authorList>
    </citation>
    <scope>IDENTIFICATION</scope>
</reference>
<organism evidence="3 4">
    <name type="scientific">Kalanchoe fedtschenkoi</name>
    <name type="common">Lavender scallops</name>
    <name type="synonym">South American air plant</name>
    <dbReference type="NCBI Taxonomy" id="63787"/>
    <lineage>
        <taxon>Eukaryota</taxon>
        <taxon>Viridiplantae</taxon>
        <taxon>Streptophyta</taxon>
        <taxon>Embryophyta</taxon>
        <taxon>Tracheophyta</taxon>
        <taxon>Spermatophyta</taxon>
        <taxon>Magnoliopsida</taxon>
        <taxon>eudicotyledons</taxon>
        <taxon>Gunneridae</taxon>
        <taxon>Pentapetalae</taxon>
        <taxon>Saxifragales</taxon>
        <taxon>Crassulaceae</taxon>
        <taxon>Kalanchoe</taxon>
    </lineage>
</organism>
<feature type="compositionally biased region" description="Polar residues" evidence="1">
    <location>
        <begin position="72"/>
        <end position="87"/>
    </location>
</feature>
<sequence>MYYSALKPANTADNNSFPGQRTEKLVTKPTQVSQADVWNKTHFRGFPVSSNWKADDDPQPTRIMVFKPSLEKASNSREGYTSPSLSPRTPHGENCFMEGVYLDAQQSRDMAKEITNSENLGSLQMDDPFFSSVFSGGYNGDESSPNKSENEFAAGSHSEAMSPASRFSWGYINQFASCSSSVSHVPRARESSVCREAKKRLSRRWNAMGLNESSQQHRHTHSRSSSTLGEMLALSEIKKLIRSPVNNEEEPMGSCPLRDNETADYSPRILTRSKSAPLSADGNYEWVNDRILHPELAKSSNEKELLKVNSLKLLVSSLFFSKNQRPDKVNSNATFCKDGYSATQIRIQGLQIGDITEGTGSHEVGLSVTEPVLTVKLMESQDQPSPILVLEPFFADDDSRSGDSAGILSTEHPVIKASVSKTNSPMLGKSPPIESVARTLCSCADTVSACPFNLSSVCSGPEEEQDWCIIVQALVSSDACVGWWHAPQTPLDPLLRDKYVNGTNHFMHEAKGRRWANRKLVFDSVNEALKDLAQLELETNIKDSAQHPKNATPILVDQVWATMSRWISDKARCVSSDAEDINCNVAVERVARREVAGKGWFDGYMEMNRVGNDIELKLVDELLEEAVLQLTARYFQNSLCRFIVV</sequence>
<dbReference type="Gramene" id="Kaladp0040s0709.1.v1.1">
    <property type="protein sequence ID" value="Kaladp0040s0709.1.v1.1"/>
    <property type="gene ID" value="Kaladp0040s0709.v1.1"/>
</dbReference>